<organism evidence="1 2">
    <name type="scientific">Gigaspora rosea</name>
    <dbReference type="NCBI Taxonomy" id="44941"/>
    <lineage>
        <taxon>Eukaryota</taxon>
        <taxon>Fungi</taxon>
        <taxon>Fungi incertae sedis</taxon>
        <taxon>Mucoromycota</taxon>
        <taxon>Glomeromycotina</taxon>
        <taxon>Glomeromycetes</taxon>
        <taxon>Diversisporales</taxon>
        <taxon>Gigasporaceae</taxon>
        <taxon>Gigaspora</taxon>
    </lineage>
</organism>
<dbReference type="AlphaFoldDB" id="A0A397UFU1"/>
<accession>A0A397UFU1</accession>
<name>A0A397UFU1_9GLOM</name>
<proteinExistence type="predicted"/>
<evidence type="ECO:0000313" key="1">
    <source>
        <dbReference type="EMBL" id="RIB09034.1"/>
    </source>
</evidence>
<keyword evidence="2" id="KW-1185">Reference proteome</keyword>
<dbReference type="STRING" id="44941.A0A397UFU1"/>
<dbReference type="EMBL" id="QKWP01001425">
    <property type="protein sequence ID" value="RIB09034.1"/>
    <property type="molecule type" value="Genomic_DNA"/>
</dbReference>
<gene>
    <name evidence="1" type="ORF">C2G38_2209986</name>
</gene>
<comment type="caution">
    <text evidence="1">The sequence shown here is derived from an EMBL/GenBank/DDBJ whole genome shotgun (WGS) entry which is preliminary data.</text>
</comment>
<sequence>MVTTDLPQSNDIAGVLRYNTNFGYYSCKVSKNELTNITFEICPNKQYHQITNQEFKHINEQSTNLVQLQISSQYGLRLLPGPLDSTLHNRYQYMLKDAYHAIAEKIVRILDCTYLILTKQGENNMKSQQNGHVYQI</sequence>
<dbReference type="Proteomes" id="UP000266673">
    <property type="component" value="Unassembled WGS sequence"/>
</dbReference>
<dbReference type="OrthoDB" id="2422019at2759"/>
<reference evidence="1 2" key="1">
    <citation type="submission" date="2018-06" db="EMBL/GenBank/DDBJ databases">
        <title>Comparative genomics reveals the genomic features of Rhizophagus irregularis, R. cerebriforme, R. diaphanum and Gigaspora rosea, and their symbiotic lifestyle signature.</title>
        <authorList>
            <person name="Morin E."/>
            <person name="San Clemente H."/>
            <person name="Chen E.C.H."/>
            <person name="De La Providencia I."/>
            <person name="Hainaut M."/>
            <person name="Kuo A."/>
            <person name="Kohler A."/>
            <person name="Murat C."/>
            <person name="Tang N."/>
            <person name="Roy S."/>
            <person name="Loubradou J."/>
            <person name="Henrissat B."/>
            <person name="Grigoriev I.V."/>
            <person name="Corradi N."/>
            <person name="Roux C."/>
            <person name="Martin F.M."/>
        </authorList>
    </citation>
    <scope>NUCLEOTIDE SEQUENCE [LARGE SCALE GENOMIC DNA]</scope>
    <source>
        <strain evidence="1 2">DAOM 194757</strain>
    </source>
</reference>
<evidence type="ECO:0000313" key="2">
    <source>
        <dbReference type="Proteomes" id="UP000266673"/>
    </source>
</evidence>
<protein>
    <submittedName>
        <fullName evidence="1">Uncharacterized protein</fullName>
    </submittedName>
</protein>